<proteinExistence type="predicted"/>
<evidence type="ECO:0000313" key="1">
    <source>
        <dbReference type="EMBL" id="KAJ1366079.1"/>
    </source>
</evidence>
<organism evidence="1 2">
    <name type="scientific">Parelaphostrongylus tenuis</name>
    <name type="common">Meningeal worm</name>
    <dbReference type="NCBI Taxonomy" id="148309"/>
    <lineage>
        <taxon>Eukaryota</taxon>
        <taxon>Metazoa</taxon>
        <taxon>Ecdysozoa</taxon>
        <taxon>Nematoda</taxon>
        <taxon>Chromadorea</taxon>
        <taxon>Rhabditida</taxon>
        <taxon>Rhabditina</taxon>
        <taxon>Rhabditomorpha</taxon>
        <taxon>Strongyloidea</taxon>
        <taxon>Metastrongylidae</taxon>
        <taxon>Parelaphostrongylus</taxon>
    </lineage>
</organism>
<reference evidence="1" key="1">
    <citation type="submission" date="2021-06" db="EMBL/GenBank/DDBJ databases">
        <title>Parelaphostrongylus tenuis whole genome reference sequence.</title>
        <authorList>
            <person name="Garwood T.J."/>
            <person name="Larsen P.A."/>
            <person name="Fountain-Jones N.M."/>
            <person name="Garbe J.R."/>
            <person name="Macchietto M.G."/>
            <person name="Kania S.A."/>
            <person name="Gerhold R.W."/>
            <person name="Richards J.E."/>
            <person name="Wolf T.M."/>
        </authorList>
    </citation>
    <scope>NUCLEOTIDE SEQUENCE</scope>
    <source>
        <strain evidence="1">MNPRO001-30</strain>
        <tissue evidence="1">Meninges</tissue>
    </source>
</reference>
<name>A0AAD5WCY4_PARTN</name>
<comment type="caution">
    <text evidence="1">The sequence shown here is derived from an EMBL/GenBank/DDBJ whole genome shotgun (WGS) entry which is preliminary data.</text>
</comment>
<keyword evidence="2" id="KW-1185">Reference proteome</keyword>
<dbReference type="AlphaFoldDB" id="A0AAD5WCY4"/>
<gene>
    <name evidence="1" type="ORF">KIN20_026667</name>
</gene>
<accession>A0AAD5WCY4</accession>
<protein>
    <submittedName>
        <fullName evidence="1">Uncharacterized protein</fullName>
    </submittedName>
</protein>
<dbReference type="EMBL" id="JAHQIW010005456">
    <property type="protein sequence ID" value="KAJ1366079.1"/>
    <property type="molecule type" value="Genomic_DNA"/>
</dbReference>
<evidence type="ECO:0000313" key="2">
    <source>
        <dbReference type="Proteomes" id="UP001196413"/>
    </source>
</evidence>
<sequence>MDICCDGSLDCHLLLRHAGRISIFAVGQASPKLRKKEAAFRTYVEICDISGSDRQNRFVMV</sequence>
<dbReference type="Proteomes" id="UP001196413">
    <property type="component" value="Unassembled WGS sequence"/>
</dbReference>